<organism evidence="1 2">
    <name type="scientific">Dendrobium catenatum</name>
    <dbReference type="NCBI Taxonomy" id="906689"/>
    <lineage>
        <taxon>Eukaryota</taxon>
        <taxon>Viridiplantae</taxon>
        <taxon>Streptophyta</taxon>
        <taxon>Embryophyta</taxon>
        <taxon>Tracheophyta</taxon>
        <taxon>Spermatophyta</taxon>
        <taxon>Magnoliopsida</taxon>
        <taxon>Liliopsida</taxon>
        <taxon>Asparagales</taxon>
        <taxon>Orchidaceae</taxon>
        <taxon>Epidendroideae</taxon>
        <taxon>Malaxideae</taxon>
        <taxon>Dendrobiinae</taxon>
        <taxon>Dendrobium</taxon>
    </lineage>
</organism>
<keyword evidence="2" id="KW-1185">Reference proteome</keyword>
<evidence type="ECO:0000313" key="1">
    <source>
        <dbReference type="EMBL" id="PKU85720.1"/>
    </source>
</evidence>
<gene>
    <name evidence="1" type="ORF">MA16_Dca018575</name>
</gene>
<name>A0A2I0XCT4_9ASPA</name>
<evidence type="ECO:0000313" key="2">
    <source>
        <dbReference type="Proteomes" id="UP000233837"/>
    </source>
</evidence>
<dbReference type="EMBL" id="KZ501974">
    <property type="protein sequence ID" value="PKU85720.1"/>
    <property type="molecule type" value="Genomic_DNA"/>
</dbReference>
<dbReference type="AlphaFoldDB" id="A0A2I0XCT4"/>
<sequence>MNMNRGSKVTNYIERWQFRTEIEQAGWDFRLDCANWSKEVNRFRACELKKDDRN</sequence>
<reference evidence="1 2" key="1">
    <citation type="journal article" date="2016" name="Sci. Rep.">
        <title>The Dendrobium catenatum Lindl. genome sequence provides insights into polysaccharide synthase, floral development and adaptive evolution.</title>
        <authorList>
            <person name="Zhang G.Q."/>
            <person name="Xu Q."/>
            <person name="Bian C."/>
            <person name="Tsai W.C."/>
            <person name="Yeh C.M."/>
            <person name="Liu K.W."/>
            <person name="Yoshida K."/>
            <person name="Zhang L.S."/>
            <person name="Chang S.B."/>
            <person name="Chen F."/>
            <person name="Shi Y."/>
            <person name="Su Y.Y."/>
            <person name="Zhang Y.Q."/>
            <person name="Chen L.J."/>
            <person name="Yin Y."/>
            <person name="Lin M."/>
            <person name="Huang H."/>
            <person name="Deng H."/>
            <person name="Wang Z.W."/>
            <person name="Zhu S.L."/>
            <person name="Zhao X."/>
            <person name="Deng C."/>
            <person name="Niu S.C."/>
            <person name="Huang J."/>
            <person name="Wang M."/>
            <person name="Liu G.H."/>
            <person name="Yang H.J."/>
            <person name="Xiao X.J."/>
            <person name="Hsiao Y.Y."/>
            <person name="Wu W.L."/>
            <person name="Chen Y.Y."/>
            <person name="Mitsuda N."/>
            <person name="Ohme-Takagi M."/>
            <person name="Luo Y.B."/>
            <person name="Van de Peer Y."/>
            <person name="Liu Z.J."/>
        </authorList>
    </citation>
    <scope>NUCLEOTIDE SEQUENCE [LARGE SCALE GENOMIC DNA]</scope>
    <source>
        <tissue evidence="1">The whole plant</tissue>
    </source>
</reference>
<dbReference type="Proteomes" id="UP000233837">
    <property type="component" value="Unassembled WGS sequence"/>
</dbReference>
<proteinExistence type="predicted"/>
<accession>A0A2I0XCT4</accession>
<protein>
    <submittedName>
        <fullName evidence="1">Uncharacterized protein</fullName>
    </submittedName>
</protein>
<reference evidence="1 2" key="2">
    <citation type="journal article" date="2017" name="Nature">
        <title>The Apostasia genome and the evolution of orchids.</title>
        <authorList>
            <person name="Zhang G.Q."/>
            <person name="Liu K.W."/>
            <person name="Li Z."/>
            <person name="Lohaus R."/>
            <person name="Hsiao Y.Y."/>
            <person name="Niu S.C."/>
            <person name="Wang J.Y."/>
            <person name="Lin Y.C."/>
            <person name="Xu Q."/>
            <person name="Chen L.J."/>
            <person name="Yoshida K."/>
            <person name="Fujiwara S."/>
            <person name="Wang Z.W."/>
            <person name="Zhang Y.Q."/>
            <person name="Mitsuda N."/>
            <person name="Wang M."/>
            <person name="Liu G.H."/>
            <person name="Pecoraro L."/>
            <person name="Huang H.X."/>
            <person name="Xiao X.J."/>
            <person name="Lin M."/>
            <person name="Wu X.Y."/>
            <person name="Wu W.L."/>
            <person name="Chen Y.Y."/>
            <person name="Chang S.B."/>
            <person name="Sakamoto S."/>
            <person name="Ohme-Takagi M."/>
            <person name="Yagi M."/>
            <person name="Zeng S.J."/>
            <person name="Shen C.Y."/>
            <person name="Yeh C.M."/>
            <person name="Luo Y.B."/>
            <person name="Tsai W.C."/>
            <person name="Van de Peer Y."/>
            <person name="Liu Z.J."/>
        </authorList>
    </citation>
    <scope>NUCLEOTIDE SEQUENCE [LARGE SCALE GENOMIC DNA]</scope>
    <source>
        <tissue evidence="1">The whole plant</tissue>
    </source>
</reference>